<protein>
    <submittedName>
        <fullName evidence="2">Uncharacterized protein</fullName>
    </submittedName>
</protein>
<dbReference type="AlphaFoldDB" id="A0ABD3P8K3"/>
<gene>
    <name evidence="2" type="ORF">ACHAWO_005695</name>
</gene>
<dbReference type="EMBL" id="JALLPJ020000742">
    <property type="protein sequence ID" value="KAL3784019.1"/>
    <property type="molecule type" value="Genomic_DNA"/>
</dbReference>
<name>A0ABD3P8K3_9STRA</name>
<evidence type="ECO:0000313" key="3">
    <source>
        <dbReference type="Proteomes" id="UP001530400"/>
    </source>
</evidence>
<comment type="caution">
    <text evidence="2">The sequence shown here is derived from an EMBL/GenBank/DDBJ whole genome shotgun (WGS) entry which is preliminary data.</text>
</comment>
<evidence type="ECO:0000256" key="1">
    <source>
        <dbReference type="SAM" id="SignalP"/>
    </source>
</evidence>
<feature type="chain" id="PRO_5044826261" evidence="1">
    <location>
        <begin position="19"/>
        <end position="132"/>
    </location>
</feature>
<organism evidence="2 3">
    <name type="scientific">Cyclotella atomus</name>
    <dbReference type="NCBI Taxonomy" id="382360"/>
    <lineage>
        <taxon>Eukaryota</taxon>
        <taxon>Sar</taxon>
        <taxon>Stramenopiles</taxon>
        <taxon>Ochrophyta</taxon>
        <taxon>Bacillariophyta</taxon>
        <taxon>Coscinodiscophyceae</taxon>
        <taxon>Thalassiosirophycidae</taxon>
        <taxon>Stephanodiscales</taxon>
        <taxon>Stephanodiscaceae</taxon>
        <taxon>Cyclotella</taxon>
    </lineage>
</organism>
<sequence length="132" mass="13769">MHEFLLLTIAGWITSGPAGIISTPMTIITAMRLCNVILQGAQTTATATLPTATCLPVKADATVSGATVIKSLLLLTVLVLVDFVTYVAATCQAAPRIVTVLAETADRCSSYCQRSAEFSHVAIEKSAVACIV</sequence>
<proteinExistence type="predicted"/>
<accession>A0ABD3P8K3</accession>
<feature type="signal peptide" evidence="1">
    <location>
        <begin position="1"/>
        <end position="18"/>
    </location>
</feature>
<keyword evidence="1" id="KW-0732">Signal</keyword>
<evidence type="ECO:0000313" key="2">
    <source>
        <dbReference type="EMBL" id="KAL3784019.1"/>
    </source>
</evidence>
<dbReference type="Proteomes" id="UP001530400">
    <property type="component" value="Unassembled WGS sequence"/>
</dbReference>
<reference evidence="2 3" key="1">
    <citation type="submission" date="2024-10" db="EMBL/GenBank/DDBJ databases">
        <title>Updated reference genomes for cyclostephanoid diatoms.</title>
        <authorList>
            <person name="Roberts W.R."/>
            <person name="Alverson A.J."/>
        </authorList>
    </citation>
    <scope>NUCLEOTIDE SEQUENCE [LARGE SCALE GENOMIC DNA]</scope>
    <source>
        <strain evidence="2 3">AJA010-31</strain>
    </source>
</reference>
<keyword evidence="3" id="KW-1185">Reference proteome</keyword>